<evidence type="ECO:0000256" key="1">
    <source>
        <dbReference type="ARBA" id="ARBA00023015"/>
    </source>
</evidence>
<dbReference type="Gene3D" id="1.10.10.60">
    <property type="entry name" value="Homeodomain-like"/>
    <property type="match status" value="1"/>
</dbReference>
<dbReference type="SUPFAM" id="SSF51215">
    <property type="entry name" value="Regulatory protein AraC"/>
    <property type="match status" value="1"/>
</dbReference>
<organism evidence="5 6">
    <name type="scientific">Paenibacillus rhizovicinus</name>
    <dbReference type="NCBI Taxonomy" id="2704463"/>
    <lineage>
        <taxon>Bacteria</taxon>
        <taxon>Bacillati</taxon>
        <taxon>Bacillota</taxon>
        <taxon>Bacilli</taxon>
        <taxon>Bacillales</taxon>
        <taxon>Paenibacillaceae</taxon>
        <taxon>Paenibacillus</taxon>
    </lineage>
</organism>
<dbReference type="GO" id="GO:0043565">
    <property type="term" value="F:sequence-specific DNA binding"/>
    <property type="evidence" value="ECO:0007669"/>
    <property type="project" value="InterPro"/>
</dbReference>
<dbReference type="RefSeq" id="WP_162642693.1">
    <property type="nucleotide sequence ID" value="NZ_CP048286.1"/>
</dbReference>
<dbReference type="SUPFAM" id="SSF46689">
    <property type="entry name" value="Homeodomain-like"/>
    <property type="match status" value="2"/>
</dbReference>
<keyword evidence="2" id="KW-0238">DNA-binding</keyword>
<reference evidence="5 6" key="1">
    <citation type="submission" date="2020-02" db="EMBL/GenBank/DDBJ databases">
        <title>Paenibacillus sp. nov., isolated from rhizosphere soil of tomato.</title>
        <authorList>
            <person name="Weon H.-Y."/>
            <person name="Lee S.A."/>
        </authorList>
    </citation>
    <scope>NUCLEOTIDE SEQUENCE [LARGE SCALE GENOMIC DNA]</scope>
    <source>
        <strain evidence="5 6">14171R-81</strain>
    </source>
</reference>
<evidence type="ECO:0000313" key="6">
    <source>
        <dbReference type="Proteomes" id="UP000479114"/>
    </source>
</evidence>
<keyword evidence="1" id="KW-0805">Transcription regulation</keyword>
<sequence length="283" mass="32371">MTGNFFEDGWRVRPSVVGHASYDSLDLEDIVYPHWVVSFITEGHVELEAGGIVSYASAGQVMLHAPHLPFSERSGRSGNHRWFVVEAANAHGMELLRLYPVGEVTTIVDAGQYIRAFDQLLTAWERKKEPFREMEVSSLCQLLLFYLLQSWEQGGRSPRSLPFSKNDERFQLLISYLNARLDEKISREQLGELVHMNPNYLDRIFAEKFRLTPMQLLRELRLRKAMRLLEQTELPLSQIAAQCGMGDAAYISRQFAKSCGVTPGAYRERAKLANQNYYGSFSE</sequence>
<evidence type="ECO:0000256" key="2">
    <source>
        <dbReference type="ARBA" id="ARBA00023125"/>
    </source>
</evidence>
<dbReference type="KEGG" id="prz:GZH47_19910"/>
<dbReference type="InterPro" id="IPR037923">
    <property type="entry name" value="HTH-like"/>
</dbReference>
<accession>A0A6C0P8J9</accession>
<name>A0A6C0P8J9_9BACL</name>
<keyword evidence="6" id="KW-1185">Reference proteome</keyword>
<dbReference type="InterPro" id="IPR009057">
    <property type="entry name" value="Homeodomain-like_sf"/>
</dbReference>
<evidence type="ECO:0000259" key="4">
    <source>
        <dbReference type="PROSITE" id="PS01124"/>
    </source>
</evidence>
<dbReference type="Pfam" id="PF12833">
    <property type="entry name" value="HTH_18"/>
    <property type="match status" value="1"/>
</dbReference>
<proteinExistence type="predicted"/>
<feature type="domain" description="HTH araC/xylS-type" evidence="4">
    <location>
        <begin position="171"/>
        <end position="269"/>
    </location>
</feature>
<gene>
    <name evidence="5" type="ORF">GZH47_19910</name>
</gene>
<dbReference type="PANTHER" id="PTHR46796:SF2">
    <property type="entry name" value="TRANSCRIPTIONAL REGULATORY PROTEIN"/>
    <property type="match status" value="1"/>
</dbReference>
<dbReference type="PROSITE" id="PS01124">
    <property type="entry name" value="HTH_ARAC_FAMILY_2"/>
    <property type="match status" value="1"/>
</dbReference>
<dbReference type="SMART" id="SM00342">
    <property type="entry name" value="HTH_ARAC"/>
    <property type="match status" value="1"/>
</dbReference>
<evidence type="ECO:0000313" key="5">
    <source>
        <dbReference type="EMBL" id="QHW32852.1"/>
    </source>
</evidence>
<protein>
    <submittedName>
        <fullName evidence="5">Helix-turn-helix transcriptional regulator</fullName>
    </submittedName>
</protein>
<dbReference type="AlphaFoldDB" id="A0A6C0P8J9"/>
<dbReference type="EMBL" id="CP048286">
    <property type="protein sequence ID" value="QHW32852.1"/>
    <property type="molecule type" value="Genomic_DNA"/>
</dbReference>
<evidence type="ECO:0000256" key="3">
    <source>
        <dbReference type="ARBA" id="ARBA00023163"/>
    </source>
</evidence>
<dbReference type="PANTHER" id="PTHR46796">
    <property type="entry name" value="HTH-TYPE TRANSCRIPTIONAL ACTIVATOR RHAS-RELATED"/>
    <property type="match status" value="1"/>
</dbReference>
<dbReference type="InterPro" id="IPR018060">
    <property type="entry name" value="HTH_AraC"/>
</dbReference>
<dbReference type="Proteomes" id="UP000479114">
    <property type="component" value="Chromosome"/>
</dbReference>
<dbReference type="GO" id="GO:0003700">
    <property type="term" value="F:DNA-binding transcription factor activity"/>
    <property type="evidence" value="ECO:0007669"/>
    <property type="project" value="InterPro"/>
</dbReference>
<keyword evidence="3" id="KW-0804">Transcription</keyword>
<dbReference type="InterPro" id="IPR050204">
    <property type="entry name" value="AraC_XylS_family_regulators"/>
</dbReference>